<comment type="similarity">
    <text evidence="2">Belongs to the bacterial two-domain DSD family.</text>
</comment>
<evidence type="ECO:0000256" key="2">
    <source>
        <dbReference type="HAMAP-Rule" id="MF_02238"/>
    </source>
</evidence>
<feature type="binding site" evidence="2">
    <location>
        <position position="489"/>
    </location>
    <ligand>
        <name>Mg(2+)</name>
        <dbReference type="ChEBI" id="CHEBI:18420"/>
    </ligand>
</feature>
<sequence length="598" mass="64259">MRTSIATVCLSGGLTEKLHACAAAGFDGVEIMEADLLAAFESPEEIQALCRRLGLSIDMYQPLRDIEGVSTGLFEENLRRAEAKFELMERLGTRLVLLCSNVATATVADETVAAAQLGALADLAAEHGIRIAYEALAWGRYVSDYRDAWRLVQLADRPNLGLCLDSFHILSRGHDPSEIESIDAEKLFFLQLADAPALDLDVLSWSRHHRLFPGEGAFDLVGFLGHVLRAGYDGPLSLEVFNDTFRQTDVRRTAQHAQRSLRWLADRAAAAGGWSTGRLAPAQPPLGVDFVEIAGQDLAAVDEMLDRLGFAFAGRHRSKPVRLWTAGDASIILNEQDRGLEPRIAALGLLVADAEAAAEHARGIGAPPVFRRISAGDQELPAVFAPDGTEVYWADGPASASWRAEFGGGLASADGLLGIVDHVNLTSPWQDFDETVLFGAGVLGLEAEASSEVPGPLGLVRSVVMRSADGAVRLAMNLAPPAAPALPRHLAIRVDDAVAVASAARQRGMEFLPVPDNYYDDLAARFALDPAFGARLRGLGLLFDRDDAGAFIHGYTPTIGGVFLEIVQRIDDYRGYGATDAPIRLAAQRVAALQLTSW</sequence>
<dbReference type="EMBL" id="CP095045">
    <property type="protein sequence ID" value="UOQ57492.1"/>
    <property type="molecule type" value="Genomic_DNA"/>
</dbReference>
<dbReference type="RefSeq" id="WP_244692543.1">
    <property type="nucleotide sequence ID" value="NZ_CP095044.1"/>
</dbReference>
<feature type="domain" description="VOC" evidence="3">
    <location>
        <begin position="419"/>
        <end position="569"/>
    </location>
</feature>
<dbReference type="PROSITE" id="PS51819">
    <property type="entry name" value="VOC"/>
    <property type="match status" value="2"/>
</dbReference>
<dbReference type="EC" id="4.2.1.118" evidence="2"/>
<feature type="binding site" evidence="2">
    <location>
        <position position="239"/>
    </location>
    <ligand>
        <name>a divalent metal cation</name>
        <dbReference type="ChEBI" id="CHEBI:60240"/>
        <note>catalytic</note>
    </ligand>
</feature>
<evidence type="ECO:0000313" key="5">
    <source>
        <dbReference type="Proteomes" id="UP000831786"/>
    </source>
</evidence>
<dbReference type="InterPro" id="IPR004360">
    <property type="entry name" value="Glyas_Fos-R_dOase_dom"/>
</dbReference>
<keyword evidence="2" id="KW-0456">Lyase</keyword>
<keyword evidence="5" id="KW-1185">Reference proteome</keyword>
<dbReference type="Pfam" id="PF14696">
    <property type="entry name" value="Glyoxalase_5"/>
    <property type="match status" value="1"/>
</dbReference>
<dbReference type="InterPro" id="IPR036237">
    <property type="entry name" value="Xyl_isomerase-like_sf"/>
</dbReference>
<accession>A0ABY4FMJ4</accession>
<dbReference type="SUPFAM" id="SSF54593">
    <property type="entry name" value="Glyoxalase/Bleomycin resistance protein/Dihydroxybiphenyl dioxygenase"/>
    <property type="match status" value="1"/>
</dbReference>
<feature type="binding site" evidence="2">
    <location>
        <position position="191"/>
    </location>
    <ligand>
        <name>a divalent metal cation</name>
        <dbReference type="ChEBI" id="CHEBI:60240"/>
        <note>catalytic</note>
    </ligand>
</feature>
<protein>
    <recommendedName>
        <fullName evidence="2">3-dehydroshikimate dehydratase</fullName>
        <shortName evidence="2">DSD</shortName>
        <ecNumber evidence="2">4.2.1.118</ecNumber>
    </recommendedName>
</protein>
<evidence type="ECO:0000259" key="3">
    <source>
        <dbReference type="PROSITE" id="PS51819"/>
    </source>
</evidence>
<dbReference type="Proteomes" id="UP000831786">
    <property type="component" value="Chromosome"/>
</dbReference>
<dbReference type="InterPro" id="IPR029068">
    <property type="entry name" value="Glyas_Bleomycin-R_OHBP_Dase"/>
</dbReference>
<dbReference type="Gene3D" id="3.20.20.150">
    <property type="entry name" value="Divalent-metal-dependent TIM barrel enzymes"/>
    <property type="match status" value="1"/>
</dbReference>
<dbReference type="Gene3D" id="3.10.180.10">
    <property type="entry name" value="2,3-Dihydroxybiphenyl 1,2-Dioxygenase, domain 1"/>
    <property type="match status" value="2"/>
</dbReference>
<comment type="pathway">
    <text evidence="2">Aromatic compound metabolism; 3,4-dihydroxybenzoate biosynthesis.</text>
</comment>
<keyword evidence="2" id="KW-0479">Metal-binding</keyword>
<dbReference type="PANTHER" id="PTHR12110">
    <property type="entry name" value="HYDROXYPYRUVATE ISOMERASE"/>
    <property type="match status" value="1"/>
</dbReference>
<keyword evidence="1" id="KW-0119">Carbohydrate metabolism</keyword>
<dbReference type="InterPro" id="IPR013022">
    <property type="entry name" value="Xyl_isomerase-like_TIM-brl"/>
</dbReference>
<gene>
    <name evidence="4" type="ORF">MUN78_01200</name>
</gene>
<feature type="binding site" evidence="2">
    <location>
        <position position="565"/>
    </location>
    <ligand>
        <name>Mg(2+)</name>
        <dbReference type="ChEBI" id="CHEBI:18420"/>
    </ligand>
</feature>
<dbReference type="Pfam" id="PF01261">
    <property type="entry name" value="AP_endonuc_2"/>
    <property type="match status" value="1"/>
</dbReference>
<reference evidence="4 5" key="1">
    <citation type="submission" date="2022-04" db="EMBL/GenBank/DDBJ databases">
        <title>Leucobacter sp. isolated from rhizosphere of garlic.</title>
        <authorList>
            <person name="Won M."/>
            <person name="Lee C.-M."/>
            <person name="Woen H.-Y."/>
            <person name="Kwon S.-W."/>
        </authorList>
    </citation>
    <scope>NUCLEOTIDE SEQUENCE [LARGE SCALE GENOMIC DNA]</scope>
    <source>
        <strain evidence="4 5">H21R-40</strain>
    </source>
</reference>
<evidence type="ECO:0000313" key="4">
    <source>
        <dbReference type="EMBL" id="UOQ57492.1"/>
    </source>
</evidence>
<feature type="binding site" evidence="2">
    <location>
        <position position="422"/>
    </location>
    <ligand>
        <name>Mg(2+)</name>
        <dbReference type="ChEBI" id="CHEBI:18420"/>
    </ligand>
</feature>
<organism evidence="4 5">
    <name type="scientific">Leucobacter allii</name>
    <dbReference type="NCBI Taxonomy" id="2932247"/>
    <lineage>
        <taxon>Bacteria</taxon>
        <taxon>Bacillati</taxon>
        <taxon>Actinomycetota</taxon>
        <taxon>Actinomycetes</taxon>
        <taxon>Micrococcales</taxon>
        <taxon>Microbacteriaceae</taxon>
        <taxon>Leucobacter</taxon>
    </lineage>
</organism>
<name>A0ABY4FMJ4_9MICO</name>
<dbReference type="InterPro" id="IPR043700">
    <property type="entry name" value="DSD"/>
</dbReference>
<feature type="binding site" evidence="2">
    <location>
        <position position="134"/>
    </location>
    <ligand>
        <name>a divalent metal cation</name>
        <dbReference type="ChEBI" id="CHEBI:60240"/>
        <note>catalytic</note>
    </ligand>
</feature>
<feature type="binding site" evidence="2">
    <location>
        <position position="165"/>
    </location>
    <ligand>
        <name>a divalent metal cation</name>
        <dbReference type="ChEBI" id="CHEBI:60240"/>
        <note>catalytic</note>
    </ligand>
</feature>
<dbReference type="PANTHER" id="PTHR12110:SF21">
    <property type="entry name" value="XYLOSE ISOMERASE-LIKE TIM BARREL DOMAIN-CONTAINING PROTEIN"/>
    <property type="match status" value="1"/>
</dbReference>
<comment type="cofactor">
    <cofactor evidence="2">
        <name>a divalent metal cation</name>
        <dbReference type="ChEBI" id="CHEBI:60240"/>
    </cofactor>
</comment>
<feature type="domain" description="VOC" evidence="3">
    <location>
        <begin position="287"/>
        <end position="396"/>
    </location>
</feature>
<evidence type="ECO:0000256" key="1">
    <source>
        <dbReference type="ARBA" id="ARBA00023277"/>
    </source>
</evidence>
<dbReference type="Pfam" id="PF00903">
    <property type="entry name" value="Glyoxalase"/>
    <property type="match status" value="1"/>
</dbReference>
<keyword evidence="4" id="KW-0413">Isomerase</keyword>
<comment type="function">
    <text evidence="2">Catalyzes the conversion of 3-dehydroshikimate to protocatechuate (3,4-dihydroxybenzoate), a common intermediate of quinate and shikimate degradation pathways.</text>
</comment>
<dbReference type="GO" id="GO:0016853">
    <property type="term" value="F:isomerase activity"/>
    <property type="evidence" value="ECO:0007669"/>
    <property type="project" value="UniProtKB-KW"/>
</dbReference>
<dbReference type="InterPro" id="IPR037523">
    <property type="entry name" value="VOC_core"/>
</dbReference>
<dbReference type="HAMAP" id="MF_02238">
    <property type="entry name" value="DSD"/>
    <property type="match status" value="1"/>
</dbReference>
<proteinExistence type="inferred from homology"/>
<comment type="catalytic activity">
    <reaction evidence="2">
        <text>3-dehydroshikimate = 3,4-dihydroxybenzoate + H2O</text>
        <dbReference type="Rhea" id="RHEA:24848"/>
        <dbReference type="ChEBI" id="CHEBI:15377"/>
        <dbReference type="ChEBI" id="CHEBI:16630"/>
        <dbReference type="ChEBI" id="CHEBI:36241"/>
        <dbReference type="EC" id="4.2.1.118"/>
    </reaction>
</comment>
<dbReference type="SUPFAM" id="SSF51658">
    <property type="entry name" value="Xylose isomerase-like"/>
    <property type="match status" value="1"/>
</dbReference>
<dbReference type="InterPro" id="IPR050312">
    <property type="entry name" value="IolE/XylAMocC-like"/>
</dbReference>